<keyword evidence="2" id="KW-1185">Reference proteome</keyword>
<organism evidence="1 2">
    <name type="scientific">Agaricicola taiwanensis</name>
    <dbReference type="NCBI Taxonomy" id="591372"/>
    <lineage>
        <taxon>Bacteria</taxon>
        <taxon>Pseudomonadati</taxon>
        <taxon>Pseudomonadota</taxon>
        <taxon>Alphaproteobacteria</taxon>
        <taxon>Rhodobacterales</taxon>
        <taxon>Paracoccaceae</taxon>
        <taxon>Agaricicola</taxon>
    </lineage>
</organism>
<comment type="caution">
    <text evidence="1">The sequence shown here is derived from an EMBL/GenBank/DDBJ whole genome shotgun (WGS) entry which is preliminary data.</text>
</comment>
<gene>
    <name evidence="1" type="ORF">GCM10007276_12350</name>
</gene>
<sequence length="202" mass="21257">MAYLFPRAGTQITKQGQYVPGARLSFFLANTGTPKAVYTDDALTVPHTHPVLADAYGVVPAIYLAENDTYRLRVEDSNGVVLEDYPIIYTDQEGTDSGGGGGDIPDGALLATGDIVLVYSTATIVGRVLLDGSTIGSASSGADRANASYEALYKFLWNNSSADETPLEVIGGRGATADADWSANKPLTLPDYSAIGPIYVKV</sequence>
<dbReference type="RefSeq" id="WP_188408781.1">
    <property type="nucleotide sequence ID" value="NZ_BMCP01000001.1"/>
</dbReference>
<protein>
    <submittedName>
        <fullName evidence="1">Uncharacterized protein</fullName>
    </submittedName>
</protein>
<evidence type="ECO:0000313" key="1">
    <source>
        <dbReference type="EMBL" id="GGE36393.1"/>
    </source>
</evidence>
<dbReference type="AlphaFoldDB" id="A0A8J2VPT7"/>
<proteinExistence type="predicted"/>
<reference evidence="1" key="2">
    <citation type="submission" date="2020-09" db="EMBL/GenBank/DDBJ databases">
        <authorList>
            <person name="Sun Q."/>
            <person name="Sedlacek I."/>
        </authorList>
    </citation>
    <scope>NUCLEOTIDE SEQUENCE</scope>
    <source>
        <strain evidence="1">CCM 7684</strain>
    </source>
</reference>
<name>A0A8J2VPT7_9RHOB</name>
<reference evidence="1" key="1">
    <citation type="journal article" date="2014" name="Int. J. Syst. Evol. Microbiol.">
        <title>Complete genome sequence of Corynebacterium casei LMG S-19264T (=DSM 44701T), isolated from a smear-ripened cheese.</title>
        <authorList>
            <consortium name="US DOE Joint Genome Institute (JGI-PGF)"/>
            <person name="Walter F."/>
            <person name="Albersmeier A."/>
            <person name="Kalinowski J."/>
            <person name="Ruckert C."/>
        </authorList>
    </citation>
    <scope>NUCLEOTIDE SEQUENCE</scope>
    <source>
        <strain evidence="1">CCM 7684</strain>
    </source>
</reference>
<dbReference type="EMBL" id="BMCP01000001">
    <property type="protein sequence ID" value="GGE36393.1"/>
    <property type="molecule type" value="Genomic_DNA"/>
</dbReference>
<evidence type="ECO:0000313" key="2">
    <source>
        <dbReference type="Proteomes" id="UP000602745"/>
    </source>
</evidence>
<accession>A0A8J2VPT7</accession>
<dbReference type="Proteomes" id="UP000602745">
    <property type="component" value="Unassembled WGS sequence"/>
</dbReference>